<evidence type="ECO:0000313" key="1">
    <source>
        <dbReference type="EMBL" id="KAJ8941109.1"/>
    </source>
</evidence>
<comment type="caution">
    <text evidence="1">The sequence shown here is derived from an EMBL/GenBank/DDBJ whole genome shotgun (WGS) entry which is preliminary data.</text>
</comment>
<evidence type="ECO:0008006" key="3">
    <source>
        <dbReference type="Google" id="ProtNLM"/>
    </source>
</evidence>
<name>A0AAV8XQD5_9CUCU</name>
<accession>A0AAV8XQD5</accession>
<dbReference type="Proteomes" id="UP001162162">
    <property type="component" value="Unassembled WGS sequence"/>
</dbReference>
<dbReference type="PANTHER" id="PTHR47326">
    <property type="entry name" value="TRANSPOSABLE ELEMENT TC3 TRANSPOSASE-LIKE PROTEIN"/>
    <property type="match status" value="1"/>
</dbReference>
<dbReference type="PANTHER" id="PTHR47326:SF1">
    <property type="entry name" value="HTH PSQ-TYPE DOMAIN-CONTAINING PROTEIN"/>
    <property type="match status" value="1"/>
</dbReference>
<organism evidence="1 2">
    <name type="scientific">Aromia moschata</name>
    <dbReference type="NCBI Taxonomy" id="1265417"/>
    <lineage>
        <taxon>Eukaryota</taxon>
        <taxon>Metazoa</taxon>
        <taxon>Ecdysozoa</taxon>
        <taxon>Arthropoda</taxon>
        <taxon>Hexapoda</taxon>
        <taxon>Insecta</taxon>
        <taxon>Pterygota</taxon>
        <taxon>Neoptera</taxon>
        <taxon>Endopterygota</taxon>
        <taxon>Coleoptera</taxon>
        <taxon>Polyphaga</taxon>
        <taxon>Cucujiformia</taxon>
        <taxon>Chrysomeloidea</taxon>
        <taxon>Cerambycidae</taxon>
        <taxon>Cerambycinae</taxon>
        <taxon>Callichromatini</taxon>
        <taxon>Aromia</taxon>
    </lineage>
</organism>
<proteinExistence type="predicted"/>
<evidence type="ECO:0000313" key="2">
    <source>
        <dbReference type="Proteomes" id="UP001162162"/>
    </source>
</evidence>
<gene>
    <name evidence="1" type="ORF">NQ318_019114</name>
</gene>
<reference evidence="1" key="1">
    <citation type="journal article" date="2023" name="Insect Mol. Biol.">
        <title>Genome sequencing provides insights into the evolution of gene families encoding plant cell wall-degrading enzymes in longhorned beetles.</title>
        <authorList>
            <person name="Shin N.R."/>
            <person name="Okamura Y."/>
            <person name="Kirsch R."/>
            <person name="Pauchet Y."/>
        </authorList>
    </citation>
    <scope>NUCLEOTIDE SEQUENCE</scope>
    <source>
        <strain evidence="1">AMC_N1</strain>
    </source>
</reference>
<keyword evidence="2" id="KW-1185">Reference proteome</keyword>
<protein>
    <recommendedName>
        <fullName evidence="3">PiggyBac transposable element-derived protein domain-containing protein</fullName>
    </recommendedName>
</protein>
<dbReference type="AlphaFoldDB" id="A0AAV8XQD5"/>
<sequence length="138" mass="16491">MSWERKNCYKTRLRERGTLKPNNSRGRRRTRKTTAMWKMFYTRMRLTVRISTRRLAAQTFHNQQAQDILPQDLPLRRQFYQLLLYRHAEDPRFLANIIFSDESTYTRSGKIFPWQDEVLCGICMTVLLPFIATNADVG</sequence>
<dbReference type="EMBL" id="JAPWTK010000388">
    <property type="protein sequence ID" value="KAJ8941109.1"/>
    <property type="molecule type" value="Genomic_DNA"/>
</dbReference>